<organism evidence="2 3">
    <name type="scientific">Candidatus Desantisbacteria bacterium CG_4_10_14_0_8_um_filter_48_22</name>
    <dbReference type="NCBI Taxonomy" id="1974543"/>
    <lineage>
        <taxon>Bacteria</taxon>
        <taxon>Candidatus Desantisiibacteriota</taxon>
    </lineage>
</organism>
<dbReference type="EMBL" id="PFMR01000242">
    <property type="protein sequence ID" value="PIZ15683.1"/>
    <property type="molecule type" value="Genomic_DNA"/>
</dbReference>
<evidence type="ECO:0000313" key="2">
    <source>
        <dbReference type="EMBL" id="PIZ15683.1"/>
    </source>
</evidence>
<sequence length="392" mass="45224">MKENILKKISIGSVVCISCLLFASNTFAFSARVEETSGKDRSSLEYATQYRILVNNIEPPLTTNQTEDTKTFGLKEKESGKTVMITYSLGSGFPNDDGTYNNVILWGNFAVNKKYELIINYPDGIVTKNEFGEEKIEEKHSIVDIFGRDLSFQIGAHEVGGTDEIGFDYDLEWKMVRWSLGRMKDHVFNISLVAIGDLGTNPKDPMIQSSLRESSVLDYRWHWYWPLVKYTYPMGVKCKFAEIESTQDFKLVDYTFKFGFAMALPIIDLPVLWWHSFAKINMPFFPCLFYCGYTFASELRNIDSIQSNIRGNRLDAELIYAFPIWKDKDFSIKWWAFYNFENQTFANMVDTDIKFYFNQDRKAGFIVGYQKGALPPEFKNSEAVKTGFTCNF</sequence>
<feature type="signal peptide" evidence="1">
    <location>
        <begin position="1"/>
        <end position="28"/>
    </location>
</feature>
<evidence type="ECO:0000313" key="3">
    <source>
        <dbReference type="Proteomes" id="UP000229307"/>
    </source>
</evidence>
<evidence type="ECO:0000256" key="1">
    <source>
        <dbReference type="SAM" id="SignalP"/>
    </source>
</evidence>
<protein>
    <submittedName>
        <fullName evidence="2">Uncharacterized protein</fullName>
    </submittedName>
</protein>
<accession>A0A2M7S8N0</accession>
<feature type="chain" id="PRO_5014805439" evidence="1">
    <location>
        <begin position="29"/>
        <end position="392"/>
    </location>
</feature>
<reference evidence="3" key="1">
    <citation type="submission" date="2017-09" db="EMBL/GenBank/DDBJ databases">
        <title>Depth-based differentiation of microbial function through sediment-hosted aquifers and enrichment of novel symbionts in the deep terrestrial subsurface.</title>
        <authorList>
            <person name="Probst A.J."/>
            <person name="Ladd B."/>
            <person name="Jarett J.K."/>
            <person name="Geller-Mcgrath D.E."/>
            <person name="Sieber C.M.K."/>
            <person name="Emerson J.B."/>
            <person name="Anantharaman K."/>
            <person name="Thomas B.C."/>
            <person name="Malmstrom R."/>
            <person name="Stieglmeier M."/>
            <person name="Klingl A."/>
            <person name="Woyke T."/>
            <person name="Ryan C.M."/>
            <person name="Banfield J.F."/>
        </authorList>
    </citation>
    <scope>NUCLEOTIDE SEQUENCE [LARGE SCALE GENOMIC DNA]</scope>
</reference>
<keyword evidence="1" id="KW-0732">Signal</keyword>
<proteinExistence type="predicted"/>
<gene>
    <name evidence="2" type="ORF">COY52_09125</name>
</gene>
<name>A0A2M7S8N0_9BACT</name>
<dbReference type="Proteomes" id="UP000229307">
    <property type="component" value="Unassembled WGS sequence"/>
</dbReference>
<comment type="caution">
    <text evidence="2">The sequence shown here is derived from an EMBL/GenBank/DDBJ whole genome shotgun (WGS) entry which is preliminary data.</text>
</comment>
<dbReference type="AlphaFoldDB" id="A0A2M7S8N0"/>